<dbReference type="AlphaFoldDB" id="W2C722"/>
<dbReference type="PANTHER" id="PTHR33867:SF1">
    <property type="entry name" value="RIBOSOME MATURATION FACTOR RIMP"/>
    <property type="match status" value="1"/>
</dbReference>
<dbReference type="PANTHER" id="PTHR33867">
    <property type="entry name" value="RIBOSOME MATURATION FACTOR RIMP"/>
    <property type="match status" value="1"/>
</dbReference>
<evidence type="ECO:0000313" key="6">
    <source>
        <dbReference type="Proteomes" id="UP000018837"/>
    </source>
</evidence>
<dbReference type="Pfam" id="PF02576">
    <property type="entry name" value="RimP_N"/>
    <property type="match status" value="1"/>
</dbReference>
<dbReference type="GO" id="GO:0005829">
    <property type="term" value="C:cytosol"/>
    <property type="evidence" value="ECO:0007669"/>
    <property type="project" value="TreeGrafter"/>
</dbReference>
<keyword evidence="1 3" id="KW-0963">Cytoplasm</keyword>
<dbReference type="HAMAP" id="MF_01077">
    <property type="entry name" value="RimP"/>
    <property type="match status" value="1"/>
</dbReference>
<keyword evidence="2 3" id="KW-0690">Ribosome biogenesis</keyword>
<dbReference type="InterPro" id="IPR003728">
    <property type="entry name" value="Ribosome_maturation_RimP"/>
</dbReference>
<name>W2C722_9BACT</name>
<dbReference type="PATRIC" id="fig|1411148.3.peg.740"/>
<comment type="subcellular location">
    <subcellularLocation>
        <location evidence="3">Cytoplasm</location>
    </subcellularLocation>
</comment>
<evidence type="ECO:0000313" key="5">
    <source>
        <dbReference type="EMBL" id="ETK02297.1"/>
    </source>
</evidence>
<proteinExistence type="inferred from homology"/>
<evidence type="ECO:0000256" key="3">
    <source>
        <dbReference type="HAMAP-Rule" id="MF_01077"/>
    </source>
</evidence>
<evidence type="ECO:0000256" key="2">
    <source>
        <dbReference type="ARBA" id="ARBA00022517"/>
    </source>
</evidence>
<reference evidence="5 6" key="1">
    <citation type="submission" date="2013-11" db="EMBL/GenBank/DDBJ databases">
        <title>Single cell genomics of uncultured Tannerella BU063 (oral taxon 286).</title>
        <authorList>
            <person name="Beall C.J."/>
            <person name="Campbell A.G."/>
            <person name="Griffen A.L."/>
            <person name="Podar M."/>
            <person name="Leys E.J."/>
        </authorList>
    </citation>
    <scope>NUCLEOTIDE SEQUENCE [LARGE SCALE GENOMIC DNA]</scope>
    <source>
        <strain evidence="5">Cell 2</strain>
    </source>
</reference>
<dbReference type="InterPro" id="IPR035956">
    <property type="entry name" value="RimP_N_sf"/>
</dbReference>
<dbReference type="NCBIfam" id="NF002531">
    <property type="entry name" value="PRK02001.1"/>
    <property type="match status" value="1"/>
</dbReference>
<comment type="caution">
    <text evidence="5">The sequence shown here is derived from an EMBL/GenBank/DDBJ whole genome shotgun (WGS) entry which is preliminary data.</text>
</comment>
<comment type="similarity">
    <text evidence="3">Belongs to the RimP family.</text>
</comment>
<dbReference type="Proteomes" id="UP000018837">
    <property type="component" value="Unassembled WGS sequence"/>
</dbReference>
<dbReference type="SUPFAM" id="SSF75420">
    <property type="entry name" value="YhbC-like, N-terminal domain"/>
    <property type="match status" value="1"/>
</dbReference>
<evidence type="ECO:0000259" key="4">
    <source>
        <dbReference type="Pfam" id="PF02576"/>
    </source>
</evidence>
<gene>
    <name evidence="3" type="primary">rimP</name>
    <name evidence="5" type="ORF">N425_05130</name>
</gene>
<organism evidence="5 6">
    <name type="scientific">Tannerella sp. oral taxon BU063 isolate Cell 2</name>
    <dbReference type="NCBI Taxonomy" id="1411148"/>
    <lineage>
        <taxon>Bacteria</taxon>
        <taxon>Pseudomonadati</taxon>
        <taxon>Bacteroidota</taxon>
        <taxon>Bacteroidia</taxon>
        <taxon>Bacteroidales</taxon>
        <taxon>Tannerellaceae</taxon>
        <taxon>Tannerella</taxon>
    </lineage>
</organism>
<dbReference type="Gene3D" id="3.30.300.70">
    <property type="entry name" value="RimP-like superfamily, N-terminal"/>
    <property type="match status" value="1"/>
</dbReference>
<feature type="domain" description="Ribosome maturation factor RimP N-terminal" evidence="4">
    <location>
        <begin position="5"/>
        <end position="69"/>
    </location>
</feature>
<dbReference type="GO" id="GO:0000028">
    <property type="term" value="P:ribosomal small subunit assembly"/>
    <property type="evidence" value="ECO:0007669"/>
    <property type="project" value="TreeGrafter"/>
</dbReference>
<dbReference type="GO" id="GO:0006412">
    <property type="term" value="P:translation"/>
    <property type="evidence" value="ECO:0007669"/>
    <property type="project" value="TreeGrafter"/>
</dbReference>
<evidence type="ECO:0000256" key="1">
    <source>
        <dbReference type="ARBA" id="ARBA00022490"/>
    </source>
</evidence>
<protein>
    <recommendedName>
        <fullName evidence="3">Ribosome maturation factor RimP</fullName>
    </recommendedName>
</protein>
<dbReference type="EMBL" id="AYUF01000369">
    <property type="protein sequence ID" value="ETK02297.1"/>
    <property type="molecule type" value="Genomic_DNA"/>
</dbReference>
<comment type="function">
    <text evidence="3">Required for maturation of 30S ribosomal subunits.</text>
</comment>
<accession>W2C722</accession>
<dbReference type="InterPro" id="IPR028989">
    <property type="entry name" value="RimP_N"/>
</dbReference>
<sequence length="148" mass="16711">MRLAEAALADSACYLVDVVIGADNAIVVEIDHDEAVSIDDCVALSQYIEQHLDRDAEDYELEVTSAGLDRPFKIVRQYRKHIGSEIELKPREGTLRTGVLKDADETGVTLTVTKKVKPEGARRKTTVYEDETYRYDEIAYAKSKIRFK</sequence>